<sequence length="102" mass="11754">MEIEWISRRHKLAASRYRSEPKVRSCFAESSACYHQQKRWASSWANARLPEKVNGAGLDEELNIPPPKLLGLACSELHPFARGGDHFRGEPIRVSQHQWFKL</sequence>
<reference evidence="2" key="1">
    <citation type="journal article" date="2019" name="Int. J. Syst. Evol. Microbiol.">
        <title>The Global Catalogue of Microorganisms (GCM) 10K type strain sequencing project: providing services to taxonomists for standard genome sequencing and annotation.</title>
        <authorList>
            <consortium name="The Broad Institute Genomics Platform"/>
            <consortium name="The Broad Institute Genome Sequencing Center for Infectious Disease"/>
            <person name="Wu L."/>
            <person name="Ma J."/>
        </authorList>
    </citation>
    <scope>NUCLEOTIDE SEQUENCE [LARGE SCALE GENOMIC DNA]</scope>
    <source>
        <strain evidence="2">CGMCC 1.12750</strain>
    </source>
</reference>
<protein>
    <recommendedName>
        <fullName evidence="3">Transposase putative helix-turn-helix domain-containing protein</fullName>
    </recommendedName>
</protein>
<dbReference type="RefSeq" id="WP_377404770.1">
    <property type="nucleotide sequence ID" value="NZ_JBHTFQ010000007.1"/>
</dbReference>
<dbReference type="EMBL" id="JBHTFQ010000007">
    <property type="protein sequence ID" value="MFC7705229.1"/>
    <property type="molecule type" value="Genomic_DNA"/>
</dbReference>
<dbReference type="Proteomes" id="UP001596516">
    <property type="component" value="Unassembled WGS sequence"/>
</dbReference>
<evidence type="ECO:0000313" key="1">
    <source>
        <dbReference type="EMBL" id="MFC7705229.1"/>
    </source>
</evidence>
<keyword evidence="2" id="KW-1185">Reference proteome</keyword>
<evidence type="ECO:0008006" key="3">
    <source>
        <dbReference type="Google" id="ProtNLM"/>
    </source>
</evidence>
<accession>A0ABW2UKL0</accession>
<proteinExistence type="predicted"/>
<organism evidence="1 2">
    <name type="scientific">Plastorhodobacter daqingensis</name>
    <dbReference type="NCBI Taxonomy" id="1387281"/>
    <lineage>
        <taxon>Bacteria</taxon>
        <taxon>Pseudomonadati</taxon>
        <taxon>Pseudomonadota</taxon>
        <taxon>Alphaproteobacteria</taxon>
        <taxon>Rhodobacterales</taxon>
        <taxon>Paracoccaceae</taxon>
        <taxon>Plastorhodobacter</taxon>
    </lineage>
</organism>
<name>A0ABW2UKL0_9RHOB</name>
<comment type="caution">
    <text evidence="1">The sequence shown here is derived from an EMBL/GenBank/DDBJ whole genome shotgun (WGS) entry which is preliminary data.</text>
</comment>
<gene>
    <name evidence="1" type="ORF">ACFQXB_13595</name>
</gene>
<evidence type="ECO:0000313" key="2">
    <source>
        <dbReference type="Proteomes" id="UP001596516"/>
    </source>
</evidence>